<evidence type="ECO:0000313" key="2">
    <source>
        <dbReference type="Proteomes" id="UP000028900"/>
    </source>
</evidence>
<reference evidence="1 2" key="2">
    <citation type="journal article" date="2014" name="Genome Announc.">
        <title>Draft Genome Sequence of 'Candidatus Phytoplasma asteris' Strain OY-V, an Unculturable Plant-Pathogenic Bacterium.</title>
        <authorList>
            <person name="Kakizawa S."/>
            <person name="Makino A."/>
            <person name="Ishii Y."/>
            <person name="Tamaki H."/>
            <person name="Kamagata Y."/>
        </authorList>
    </citation>
    <scope>NUCLEOTIDE SEQUENCE [LARGE SCALE GENOMIC DNA]</scope>
    <source>
        <strain evidence="1 2">OY-V</strain>
    </source>
</reference>
<feature type="non-terminal residue" evidence="1">
    <location>
        <position position="41"/>
    </location>
</feature>
<protein>
    <submittedName>
        <fullName evidence="1">Primosomal protein N</fullName>
    </submittedName>
</protein>
<keyword evidence="2" id="KW-1185">Reference proteome</keyword>
<name>A0ABQ0J2G7_9MOLU</name>
<evidence type="ECO:0000313" key="1">
    <source>
        <dbReference type="EMBL" id="GAK73805.1"/>
    </source>
</evidence>
<proteinExistence type="predicted"/>
<dbReference type="Proteomes" id="UP000028900">
    <property type="component" value="Unassembled WGS sequence"/>
</dbReference>
<accession>A0ABQ0J2G7</accession>
<dbReference type="EMBL" id="BBIY01000024">
    <property type="protein sequence ID" value="GAK73805.1"/>
    <property type="molecule type" value="Genomic_DNA"/>
</dbReference>
<comment type="caution">
    <text evidence="1">The sequence shown here is derived from an EMBL/GenBank/DDBJ whole genome shotgun (WGS) entry which is preliminary data.</text>
</comment>
<sequence>MIAEIIIDIKTTYQGINKPFDYLVPPHFEKIIKKAMRVVVP</sequence>
<organism evidence="1 2">
    <name type="scientific">'Chrysanthemum coronarium' phytoplasma</name>
    <dbReference type="NCBI Taxonomy" id="1520703"/>
    <lineage>
        <taxon>Bacteria</taxon>
        <taxon>Bacillati</taxon>
        <taxon>Mycoplasmatota</taxon>
        <taxon>Mollicutes</taxon>
        <taxon>Acholeplasmatales</taxon>
        <taxon>Acholeplasmataceae</taxon>
        <taxon>Candidatus Phytoplasma</taxon>
        <taxon>16SrI (Aster yellows group)</taxon>
    </lineage>
</organism>
<reference evidence="2" key="1">
    <citation type="journal article" date="2014" name="Genome Announc.">
        <title>Draft Genome Sequence of ''Candidatus Phytoplasma asteris'' Strain OY-V, an Unculturable Plant-Pathogenic Bacterium.</title>
        <authorList>
            <person name="Kakizawa S."/>
            <person name="Makino A."/>
            <person name="Ishii Y."/>
            <person name="Tamaki H."/>
            <person name="Kamagata Y."/>
        </authorList>
    </citation>
    <scope>NUCLEOTIDE SEQUENCE [LARGE SCALE GENOMIC DNA]</scope>
    <source>
        <strain evidence="2">OY-V</strain>
    </source>
</reference>
<gene>
    <name evidence="1" type="primary">priA</name>
    <name evidence="1" type="ORF">OYV_02900</name>
</gene>